<name>A0A939JRB2_9ACTN</name>
<dbReference type="Proteomes" id="UP000664781">
    <property type="component" value="Unassembled WGS sequence"/>
</dbReference>
<gene>
    <name evidence="1" type="ORF">J1792_15550</name>
</gene>
<reference evidence="1" key="1">
    <citation type="submission" date="2021-03" db="EMBL/GenBank/DDBJ databases">
        <title>Streptomyces strains.</title>
        <authorList>
            <person name="Lund M.B."/>
            <person name="Toerring T."/>
        </authorList>
    </citation>
    <scope>NUCLEOTIDE SEQUENCE</scope>
    <source>
        <strain evidence="1">JCM 4242</strain>
    </source>
</reference>
<evidence type="ECO:0000313" key="1">
    <source>
        <dbReference type="EMBL" id="MBO0654135.1"/>
    </source>
</evidence>
<dbReference type="AlphaFoldDB" id="A0A939JRB2"/>
<dbReference type="EMBL" id="JAFMOF010000002">
    <property type="protein sequence ID" value="MBO0654135.1"/>
    <property type="molecule type" value="Genomic_DNA"/>
</dbReference>
<keyword evidence="2" id="KW-1185">Reference proteome</keyword>
<accession>A0A939JRB2</accession>
<sequence length="125" mass="13780">MYAAELAAKLVEPSAEEERLAEDYVTILGTVSAMDQAIREGDWRRAREEADQLMSAAEEMWSALSEPDAYDGTDDSPVEADPLKVRQLVAVYARPHEVGRALYPADLIADPELRTAVETEDLAPC</sequence>
<dbReference type="RefSeq" id="WP_086566743.1">
    <property type="nucleotide sequence ID" value="NZ_JAFMOF010000002.1"/>
</dbReference>
<organism evidence="1 2">
    <name type="scientific">Streptomyces triculaminicus</name>
    <dbReference type="NCBI Taxonomy" id="2816232"/>
    <lineage>
        <taxon>Bacteria</taxon>
        <taxon>Bacillati</taxon>
        <taxon>Actinomycetota</taxon>
        <taxon>Actinomycetes</taxon>
        <taxon>Kitasatosporales</taxon>
        <taxon>Streptomycetaceae</taxon>
        <taxon>Streptomyces</taxon>
    </lineage>
</organism>
<protein>
    <submittedName>
        <fullName evidence="1">Uncharacterized protein</fullName>
    </submittedName>
</protein>
<comment type="caution">
    <text evidence="1">The sequence shown here is derived from an EMBL/GenBank/DDBJ whole genome shotgun (WGS) entry which is preliminary data.</text>
</comment>
<evidence type="ECO:0000313" key="2">
    <source>
        <dbReference type="Proteomes" id="UP000664781"/>
    </source>
</evidence>
<proteinExistence type="predicted"/>